<gene>
    <name evidence="1" type="ORF">SCALOS_LOCUS5792</name>
</gene>
<dbReference type="EMBL" id="CAJVPM010010005">
    <property type="protein sequence ID" value="CAG8569268.1"/>
    <property type="molecule type" value="Genomic_DNA"/>
</dbReference>
<proteinExistence type="predicted"/>
<accession>A0ACA9M5X9</accession>
<organism evidence="1 2">
    <name type="scientific">Scutellospora calospora</name>
    <dbReference type="NCBI Taxonomy" id="85575"/>
    <lineage>
        <taxon>Eukaryota</taxon>
        <taxon>Fungi</taxon>
        <taxon>Fungi incertae sedis</taxon>
        <taxon>Mucoromycota</taxon>
        <taxon>Glomeromycotina</taxon>
        <taxon>Glomeromycetes</taxon>
        <taxon>Diversisporales</taxon>
        <taxon>Gigasporaceae</taxon>
        <taxon>Scutellospora</taxon>
    </lineage>
</organism>
<keyword evidence="2" id="KW-1185">Reference proteome</keyword>
<dbReference type="Proteomes" id="UP000789860">
    <property type="component" value="Unassembled WGS sequence"/>
</dbReference>
<evidence type="ECO:0000313" key="2">
    <source>
        <dbReference type="Proteomes" id="UP000789860"/>
    </source>
</evidence>
<name>A0ACA9M5X9_9GLOM</name>
<comment type="caution">
    <text evidence="1">The sequence shown here is derived from an EMBL/GenBank/DDBJ whole genome shotgun (WGS) entry which is preliminary data.</text>
</comment>
<reference evidence="1" key="1">
    <citation type="submission" date="2021-06" db="EMBL/GenBank/DDBJ databases">
        <authorList>
            <person name="Kallberg Y."/>
            <person name="Tangrot J."/>
            <person name="Rosling A."/>
        </authorList>
    </citation>
    <scope>NUCLEOTIDE SEQUENCE</scope>
    <source>
        <strain evidence="1">AU212A</strain>
    </source>
</reference>
<evidence type="ECO:0000313" key="1">
    <source>
        <dbReference type="EMBL" id="CAG8569268.1"/>
    </source>
</evidence>
<feature type="non-terminal residue" evidence="1">
    <location>
        <position position="1"/>
    </location>
</feature>
<protein>
    <submittedName>
        <fullName evidence="1">1530_t:CDS:1</fullName>
    </submittedName>
</protein>
<sequence>ATLIEVGKYSESDAELFIDNIQQKVISNGIKYTRAESSNIEESLNIEEPANVEEPSNVGIDKFLDMSAIDPAAYW</sequence>